<keyword evidence="2" id="KW-0812">Transmembrane</keyword>
<keyword evidence="3" id="KW-0670">Pyruvate</keyword>
<dbReference type="RefSeq" id="WP_184836333.1">
    <property type="nucleotide sequence ID" value="NZ_BAAAVN010000003.1"/>
</dbReference>
<dbReference type="InterPro" id="IPR016181">
    <property type="entry name" value="Acyl_CoA_acyltransferase"/>
</dbReference>
<sequence>MVVELAAVIGEDEQRRGLGVRMLSIAAADAIAAGATHFLFVVSAANERSIRMIRRRWPNATVERDGTLLNLLAPAQVPAKTPPHQPNHPTKPAPTPPAPAPAPTQPASTPTAPTEPARTALAPSAPAPNPAAPFERFTSEVVR</sequence>
<keyword evidence="2" id="KW-1133">Transmembrane helix</keyword>
<evidence type="ECO:0000313" key="3">
    <source>
        <dbReference type="EMBL" id="MBB5980527.1"/>
    </source>
</evidence>
<keyword evidence="2" id="KW-0472">Membrane</keyword>
<keyword evidence="3" id="KW-0012">Acyltransferase</keyword>
<evidence type="ECO:0000256" key="1">
    <source>
        <dbReference type="SAM" id="MobiDB-lite"/>
    </source>
</evidence>
<organism evidence="3 4">
    <name type="scientific">Kribbella solani</name>
    <dbReference type="NCBI Taxonomy" id="236067"/>
    <lineage>
        <taxon>Bacteria</taxon>
        <taxon>Bacillati</taxon>
        <taxon>Actinomycetota</taxon>
        <taxon>Actinomycetes</taxon>
        <taxon>Propionibacteriales</taxon>
        <taxon>Kribbellaceae</taxon>
        <taxon>Kribbella</taxon>
    </lineage>
</organism>
<dbReference type="Proteomes" id="UP000558997">
    <property type="component" value="Unassembled WGS sequence"/>
</dbReference>
<accession>A0A841DW92</accession>
<feature type="region of interest" description="Disordered" evidence="1">
    <location>
        <begin position="73"/>
        <end position="143"/>
    </location>
</feature>
<keyword evidence="4" id="KW-1185">Reference proteome</keyword>
<feature type="compositionally biased region" description="Pro residues" evidence="1">
    <location>
        <begin position="80"/>
        <end position="104"/>
    </location>
</feature>
<dbReference type="EMBL" id="JACHNF010000001">
    <property type="protein sequence ID" value="MBB5980527.1"/>
    <property type="molecule type" value="Genomic_DNA"/>
</dbReference>
<evidence type="ECO:0000256" key="2">
    <source>
        <dbReference type="SAM" id="Phobius"/>
    </source>
</evidence>
<dbReference type="SUPFAM" id="SSF55729">
    <property type="entry name" value="Acyl-CoA N-acyltransferases (Nat)"/>
    <property type="match status" value="1"/>
</dbReference>
<protein>
    <submittedName>
        <fullName evidence="3">Pyruvate/2-oxoglutarate dehydrogenase complex dihydrolipoamide acyltransferase (E2) component</fullName>
    </submittedName>
</protein>
<dbReference type="Gene3D" id="3.40.630.30">
    <property type="match status" value="1"/>
</dbReference>
<name>A0A841DW92_9ACTN</name>
<comment type="caution">
    <text evidence="3">The sequence shown here is derived from an EMBL/GenBank/DDBJ whole genome shotgun (WGS) entry which is preliminary data.</text>
</comment>
<dbReference type="GO" id="GO:0016746">
    <property type="term" value="F:acyltransferase activity"/>
    <property type="evidence" value="ECO:0007669"/>
    <property type="project" value="UniProtKB-KW"/>
</dbReference>
<proteinExistence type="predicted"/>
<dbReference type="AlphaFoldDB" id="A0A841DW92"/>
<gene>
    <name evidence="3" type="ORF">HDA44_003868</name>
</gene>
<reference evidence="3 4" key="1">
    <citation type="submission" date="2020-08" db="EMBL/GenBank/DDBJ databases">
        <title>Sequencing the genomes of 1000 actinobacteria strains.</title>
        <authorList>
            <person name="Klenk H.-P."/>
        </authorList>
    </citation>
    <scope>NUCLEOTIDE SEQUENCE [LARGE SCALE GENOMIC DNA]</scope>
    <source>
        <strain evidence="3 4">DSM 17294</strain>
    </source>
</reference>
<feature type="compositionally biased region" description="Low complexity" evidence="1">
    <location>
        <begin position="105"/>
        <end position="124"/>
    </location>
</feature>
<keyword evidence="3" id="KW-0808">Transferase</keyword>
<evidence type="ECO:0000313" key="4">
    <source>
        <dbReference type="Proteomes" id="UP000558997"/>
    </source>
</evidence>
<feature type="transmembrane region" description="Helical" evidence="2">
    <location>
        <begin position="22"/>
        <end position="46"/>
    </location>
</feature>